<evidence type="ECO:0000256" key="5">
    <source>
        <dbReference type="ARBA" id="ARBA00022840"/>
    </source>
</evidence>
<dbReference type="PROSITE" id="PS00750">
    <property type="entry name" value="TCP1_1"/>
    <property type="match status" value="1"/>
</dbReference>
<dbReference type="SUPFAM" id="SSF54849">
    <property type="entry name" value="GroEL-intermediate domain like"/>
    <property type="match status" value="1"/>
</dbReference>
<evidence type="ECO:0000256" key="6">
    <source>
        <dbReference type="ARBA" id="ARBA00022946"/>
    </source>
</evidence>
<comment type="similarity">
    <text evidence="2 12">Belongs to the TCP-1 chaperonin family.</text>
</comment>
<evidence type="ECO:0000256" key="8">
    <source>
        <dbReference type="ARBA" id="ARBA00023186"/>
    </source>
</evidence>
<dbReference type="PANTHER" id="PTHR11353">
    <property type="entry name" value="CHAPERONIN"/>
    <property type="match status" value="1"/>
</dbReference>
<dbReference type="GO" id="GO:0016887">
    <property type="term" value="F:ATP hydrolysis activity"/>
    <property type="evidence" value="ECO:0007669"/>
    <property type="project" value="InterPro"/>
</dbReference>
<dbReference type="SUPFAM" id="SSF48592">
    <property type="entry name" value="GroEL equatorial domain-like"/>
    <property type="match status" value="1"/>
</dbReference>
<dbReference type="CDD" id="cd03339">
    <property type="entry name" value="TCP1_epsilon"/>
    <property type="match status" value="1"/>
</dbReference>
<dbReference type="GO" id="GO:0005832">
    <property type="term" value="C:chaperonin-containing T-complex"/>
    <property type="evidence" value="ECO:0007669"/>
    <property type="project" value="UniProtKB-ARBA"/>
</dbReference>
<dbReference type="InterPro" id="IPR053374">
    <property type="entry name" value="TCP-1_chaperonin"/>
</dbReference>
<dbReference type="SUPFAM" id="SSF52029">
    <property type="entry name" value="GroEL apical domain-like"/>
    <property type="match status" value="1"/>
</dbReference>
<dbReference type="InterPro" id="IPR002423">
    <property type="entry name" value="Cpn60/GroEL/TCP-1"/>
</dbReference>
<evidence type="ECO:0000256" key="4">
    <source>
        <dbReference type="ARBA" id="ARBA00022741"/>
    </source>
</evidence>
<evidence type="ECO:0000256" key="9">
    <source>
        <dbReference type="ARBA" id="ARBA00024086"/>
    </source>
</evidence>
<dbReference type="GO" id="GO:0051082">
    <property type="term" value="F:unfolded protein binding"/>
    <property type="evidence" value="ECO:0007669"/>
    <property type="project" value="InterPro"/>
</dbReference>
<dbReference type="FunFam" id="3.50.7.10:FF:000003">
    <property type="entry name" value="T-complex protein 1 subunit epsilon"/>
    <property type="match status" value="1"/>
</dbReference>
<evidence type="ECO:0000256" key="11">
    <source>
        <dbReference type="ARBA" id="ARBA00033325"/>
    </source>
</evidence>
<evidence type="ECO:0000313" key="14">
    <source>
        <dbReference type="Proteomes" id="UP000009027"/>
    </source>
</evidence>
<evidence type="ECO:0000256" key="10">
    <source>
        <dbReference type="ARBA" id="ARBA00025467"/>
    </source>
</evidence>
<dbReference type="Gene3D" id="1.10.560.10">
    <property type="entry name" value="GroEL-like equatorial domain"/>
    <property type="match status" value="1"/>
</dbReference>
<dbReference type="InterPro" id="IPR017998">
    <property type="entry name" value="Chaperone_TCP-1"/>
</dbReference>
<dbReference type="NCBIfam" id="NF041083">
    <property type="entry name" value="thermosome_beta"/>
    <property type="match status" value="1"/>
</dbReference>
<dbReference type="Pfam" id="PF00118">
    <property type="entry name" value="Cpn60_TCP1"/>
    <property type="match status" value="1"/>
</dbReference>
<keyword evidence="14" id="KW-1185">Reference proteome</keyword>
<dbReference type="AlphaFoldDB" id="F9WRK7"/>
<dbReference type="OMA" id="SHPQMPH"/>
<dbReference type="GO" id="GO:0005524">
    <property type="term" value="F:ATP binding"/>
    <property type="evidence" value="ECO:0007669"/>
    <property type="project" value="UniProtKB-KW"/>
</dbReference>
<dbReference type="InterPro" id="IPR027410">
    <property type="entry name" value="TCP-1-like_intermed_sf"/>
</dbReference>
<protein>
    <recommendedName>
        <fullName evidence="9">T-complex protein 1 subunit epsilon</fullName>
    </recommendedName>
    <alternativeName>
        <fullName evidence="11">CCT-epsilon</fullName>
    </alternativeName>
</protein>
<comment type="function">
    <text evidence="10">Implicated in mitochondrial protein import and macromolecular assembly. May facilitate the correct folding of imported proteins. May also prevent misfolding and promote the refolding and proper assembly of unfolded polypeptides generated under stress conditions in the mitochondrial matrix.</text>
</comment>
<dbReference type="InterPro" id="IPR012718">
    <property type="entry name" value="Chap_CCT_epsi"/>
</dbReference>
<keyword evidence="6" id="KW-0809">Transit peptide</keyword>
<evidence type="ECO:0000256" key="12">
    <source>
        <dbReference type="RuleBase" id="RU004187"/>
    </source>
</evidence>
<keyword evidence="5 12" id="KW-0067">ATP-binding</keyword>
<dbReference type="PROSITE" id="PS00995">
    <property type="entry name" value="TCP1_3"/>
    <property type="match status" value="1"/>
</dbReference>
<dbReference type="InterPro" id="IPR027409">
    <property type="entry name" value="GroEL-like_apical_dom_sf"/>
</dbReference>
<dbReference type="NCBIfam" id="NF041082">
    <property type="entry name" value="thermosome_alpha"/>
    <property type="match status" value="1"/>
</dbReference>
<dbReference type="Gene3D" id="3.50.7.10">
    <property type="entry name" value="GroEL"/>
    <property type="match status" value="1"/>
</dbReference>
<dbReference type="VEuPathDB" id="TriTrypDB:TvY486_0029620"/>
<dbReference type="GO" id="GO:0140662">
    <property type="term" value="F:ATP-dependent protein folding chaperone"/>
    <property type="evidence" value="ECO:0007669"/>
    <property type="project" value="InterPro"/>
</dbReference>
<proteinExistence type="inferred from homology"/>
<keyword evidence="4 12" id="KW-0547">Nucleotide-binding</keyword>
<dbReference type="NCBIfam" id="TIGR02343">
    <property type="entry name" value="chap_CCT_epsi"/>
    <property type="match status" value="1"/>
</dbReference>
<dbReference type="PRINTS" id="PR00304">
    <property type="entry name" value="TCOMPLEXTCP1"/>
</dbReference>
<keyword evidence="3" id="KW-0963">Cytoplasm</keyword>
<evidence type="ECO:0000256" key="7">
    <source>
        <dbReference type="ARBA" id="ARBA00023016"/>
    </source>
</evidence>
<keyword evidence="8 12" id="KW-0143">Chaperone</keyword>
<gene>
    <name evidence="13" type="ORF">TvY486_0029620</name>
</gene>
<dbReference type="Proteomes" id="UP000009027">
    <property type="component" value="Unassembled WGS sequence"/>
</dbReference>
<dbReference type="Gene3D" id="3.30.260.10">
    <property type="entry name" value="TCP-1-like chaperonin intermediate domain"/>
    <property type="match status" value="1"/>
</dbReference>
<dbReference type="InterPro" id="IPR002194">
    <property type="entry name" value="Chaperonin_TCP-1_CS"/>
</dbReference>
<dbReference type="InterPro" id="IPR054827">
    <property type="entry name" value="thermosome_alpha"/>
</dbReference>
<evidence type="ECO:0000256" key="3">
    <source>
        <dbReference type="ARBA" id="ARBA00022490"/>
    </source>
</evidence>
<name>F9WRK7_TRYVY</name>
<evidence type="ECO:0000256" key="1">
    <source>
        <dbReference type="ARBA" id="ARBA00004496"/>
    </source>
</evidence>
<dbReference type="InterPro" id="IPR027413">
    <property type="entry name" value="GROEL-like_equatorial_sf"/>
</dbReference>
<evidence type="ECO:0000256" key="2">
    <source>
        <dbReference type="ARBA" id="ARBA00008020"/>
    </source>
</evidence>
<reference evidence="13 14" key="1">
    <citation type="journal article" date="2012" name="Proc. Natl. Acad. Sci. U.S.A.">
        <title>Antigenic diversity is generated by distinct evolutionary mechanisms in African trypanosome species.</title>
        <authorList>
            <person name="Jackson A.P."/>
            <person name="Berry A."/>
            <person name="Aslett M."/>
            <person name="Allison H.C."/>
            <person name="Burton P."/>
            <person name="Vavrova-Anderson J."/>
            <person name="Brown R."/>
            <person name="Browne H."/>
            <person name="Corton N."/>
            <person name="Hauser H."/>
            <person name="Gamble J."/>
            <person name="Gilderthorp R."/>
            <person name="Marcello L."/>
            <person name="McQuillan J."/>
            <person name="Otto T.D."/>
            <person name="Quail M.A."/>
            <person name="Sanders M.J."/>
            <person name="van Tonder A."/>
            <person name="Ginger M.L."/>
            <person name="Field M.C."/>
            <person name="Barry J.D."/>
            <person name="Hertz-Fowler C."/>
            <person name="Berriman M."/>
        </authorList>
    </citation>
    <scope>NUCLEOTIDE SEQUENCE</scope>
    <source>
        <strain evidence="13 14">Y486</strain>
    </source>
</reference>
<accession>F9WRK7</accession>
<comment type="subcellular location">
    <subcellularLocation>
        <location evidence="1">Cytoplasm</location>
    </subcellularLocation>
</comment>
<dbReference type="EMBL" id="CAEX01005047">
    <property type="protein sequence ID" value="CCD20191.1"/>
    <property type="molecule type" value="Genomic_DNA"/>
</dbReference>
<sequence length="540" mass="59174">MSLAFDEYGRPFLLVKEQARKERVTGVEAQKANILAAVSVSNVLKTSLGPRGMDKILVTQDNDVVVTNDGATIADLMDIDNEIGQLMVELSKSQDSEIGDGTTGVVCLAGALLEQAAGLLDKGIHSSRISEGFEKACDVACKRLEEIAETVPVSRQEYSFLLQTARSTLNSKVVNRDRDRLAKICVDAVLAVADMERRDVNLDLIKMEGKVGGSLEETCLVNGIVIDKDFSHPQMPKTLKNPKIAILTCPFEPPKPKTKHTVHISSAEHMREIHEQEQEYFRNQVKLCKDAGADLVICQWGFDDEANYLLYHNALPAVRWVGGVELELIAIATGGRIIPRFEDVSSAKLGTCGTVREVGFGTTKDRMIFIEDCPNSRAVTIFIRGGNKMMIEEAKRSLHDAVCMVRNLIRDNRVVYGGGSAEIAASTAVSNYADSVSTVDQYAIRRFADALESIPINLALNSGLDPIKALSLARLAQVEEGNPYAGVDCMDKGTVDMKQQQVFETLQGKCSQLRLATQVVKMILKVDDVIVTQPEEEEQA</sequence>
<evidence type="ECO:0000313" key="13">
    <source>
        <dbReference type="EMBL" id="CCD20191.1"/>
    </source>
</evidence>
<keyword evidence="7" id="KW-0346">Stress response</keyword>
<organism evidence="13 14">
    <name type="scientific">Trypanosoma vivax (strain Y486)</name>
    <dbReference type="NCBI Taxonomy" id="1055687"/>
    <lineage>
        <taxon>Eukaryota</taxon>
        <taxon>Discoba</taxon>
        <taxon>Euglenozoa</taxon>
        <taxon>Kinetoplastea</taxon>
        <taxon>Metakinetoplastina</taxon>
        <taxon>Trypanosomatida</taxon>
        <taxon>Trypanosomatidae</taxon>
        <taxon>Trypanosoma</taxon>
        <taxon>Duttonella</taxon>
    </lineage>
</organism>